<evidence type="ECO:0000313" key="3">
    <source>
        <dbReference type="Proteomes" id="UP000198525"/>
    </source>
</evidence>
<proteinExistence type="predicted"/>
<accession>A0A1G8VW44</accession>
<name>A0A1G8VW44_9GAMM</name>
<feature type="region of interest" description="Disordered" evidence="1">
    <location>
        <begin position="39"/>
        <end position="62"/>
    </location>
</feature>
<dbReference type="RefSeq" id="WP_089685644.1">
    <property type="nucleotide sequence ID" value="NZ_FNES01000007.1"/>
</dbReference>
<evidence type="ECO:0000256" key="1">
    <source>
        <dbReference type="SAM" id="MobiDB-lite"/>
    </source>
</evidence>
<sequence length="62" mass="7046">MPKASNKQARIEPIYEVDGIHHNVTGWNVVDETEPENEVIVSQHDNKKDAVQAAEAYEQRES</sequence>
<dbReference type="Proteomes" id="UP000198525">
    <property type="component" value="Unassembled WGS sequence"/>
</dbReference>
<organism evidence="2 3">
    <name type="scientific">Billgrantia gudaonensis</name>
    <dbReference type="NCBI Taxonomy" id="376427"/>
    <lineage>
        <taxon>Bacteria</taxon>
        <taxon>Pseudomonadati</taxon>
        <taxon>Pseudomonadota</taxon>
        <taxon>Gammaproteobacteria</taxon>
        <taxon>Oceanospirillales</taxon>
        <taxon>Halomonadaceae</taxon>
        <taxon>Billgrantia</taxon>
    </lineage>
</organism>
<gene>
    <name evidence="2" type="ORF">SAMN04487954_10748</name>
</gene>
<dbReference type="AlphaFoldDB" id="A0A1G8VW44"/>
<dbReference type="EMBL" id="FNES01000007">
    <property type="protein sequence ID" value="SDJ69470.1"/>
    <property type="molecule type" value="Genomic_DNA"/>
</dbReference>
<protein>
    <submittedName>
        <fullName evidence="2">Uncharacterized protein</fullName>
    </submittedName>
</protein>
<keyword evidence="3" id="KW-1185">Reference proteome</keyword>
<evidence type="ECO:0000313" key="2">
    <source>
        <dbReference type="EMBL" id="SDJ69470.1"/>
    </source>
</evidence>
<reference evidence="2 3" key="1">
    <citation type="submission" date="2016-10" db="EMBL/GenBank/DDBJ databases">
        <authorList>
            <person name="de Groot N.N."/>
        </authorList>
    </citation>
    <scope>NUCLEOTIDE SEQUENCE [LARGE SCALE GENOMIC DNA]</scope>
    <source>
        <strain evidence="2 3">CGMCC 1.6133</strain>
    </source>
</reference>